<evidence type="ECO:0000313" key="8">
    <source>
        <dbReference type="EMBL" id="PIU33111.1"/>
    </source>
</evidence>
<dbReference type="GO" id="GO:0070006">
    <property type="term" value="F:metalloaminopeptidase activity"/>
    <property type="evidence" value="ECO:0007669"/>
    <property type="project" value="InterPro"/>
</dbReference>
<dbReference type="Proteomes" id="UP000229559">
    <property type="component" value="Unassembled WGS sequence"/>
</dbReference>
<evidence type="ECO:0000256" key="3">
    <source>
        <dbReference type="ARBA" id="ARBA00022670"/>
    </source>
</evidence>
<evidence type="ECO:0000256" key="5">
    <source>
        <dbReference type="ARBA" id="ARBA00022801"/>
    </source>
</evidence>
<evidence type="ECO:0000313" key="9">
    <source>
        <dbReference type="Proteomes" id="UP000229559"/>
    </source>
</evidence>
<comment type="catalytic activity">
    <reaction evidence="6">
        <text>Release of N-terminal amino acids, preferentially methionine, from peptides and arylamides.</text>
        <dbReference type="EC" id="3.4.11.18"/>
    </reaction>
</comment>
<evidence type="ECO:0000256" key="4">
    <source>
        <dbReference type="ARBA" id="ARBA00022723"/>
    </source>
</evidence>
<comment type="cofactor">
    <cofactor evidence="6">
        <name>Co(2+)</name>
        <dbReference type="ChEBI" id="CHEBI:48828"/>
    </cofactor>
    <cofactor evidence="6">
        <name>Zn(2+)</name>
        <dbReference type="ChEBI" id="CHEBI:29105"/>
    </cofactor>
    <cofactor evidence="6">
        <name>Mn(2+)</name>
        <dbReference type="ChEBI" id="CHEBI:29035"/>
    </cofactor>
    <cofactor evidence="6">
        <name>Fe(2+)</name>
        <dbReference type="ChEBI" id="CHEBI:29033"/>
    </cofactor>
    <text evidence="6">Binds 2 divalent metal cations per subunit. Has a high-affinity and a low affinity metal-binding site. The true nature of the physiological cofactor is under debate. The enzyme is active with cobalt, zinc, manganese or divalent iron ions.</text>
</comment>
<dbReference type="InterPro" id="IPR002467">
    <property type="entry name" value="Pept_M24A_MAP1"/>
</dbReference>
<dbReference type="PRINTS" id="PR00599">
    <property type="entry name" value="MAPEPTIDASE"/>
</dbReference>
<keyword evidence="5" id="KW-0378">Hydrolase</keyword>
<gene>
    <name evidence="8" type="primary">map</name>
    <name evidence="8" type="ORF">COT04_01750</name>
</gene>
<protein>
    <recommendedName>
        <fullName evidence="6">Methionine aminopeptidase</fullName>
        <ecNumber evidence="6">3.4.11.18</ecNumber>
    </recommendedName>
</protein>
<dbReference type="NCBIfam" id="TIGR00500">
    <property type="entry name" value="met_pdase_I"/>
    <property type="match status" value="1"/>
</dbReference>
<keyword evidence="3 6" id="KW-0645">Protease</keyword>
<dbReference type="GO" id="GO:0004239">
    <property type="term" value="F:initiator methionyl aminopeptidase activity"/>
    <property type="evidence" value="ECO:0007669"/>
    <property type="project" value="UniProtKB-EC"/>
</dbReference>
<proteinExistence type="inferred from homology"/>
<comment type="caution">
    <text evidence="8">The sequence shown here is derived from an EMBL/GenBank/DDBJ whole genome shotgun (WGS) entry which is preliminary data.</text>
</comment>
<dbReference type="PANTHER" id="PTHR43330:SF27">
    <property type="entry name" value="METHIONINE AMINOPEPTIDASE"/>
    <property type="match status" value="1"/>
</dbReference>
<dbReference type="GO" id="GO:0006508">
    <property type="term" value="P:proteolysis"/>
    <property type="evidence" value="ECO:0007669"/>
    <property type="project" value="UniProtKB-KW"/>
</dbReference>
<dbReference type="EC" id="3.4.11.18" evidence="6"/>
<comment type="similarity">
    <text evidence="6">Belongs to the peptidase M24A family.</text>
</comment>
<dbReference type="EMBL" id="PEXA01000051">
    <property type="protein sequence ID" value="PIU33111.1"/>
    <property type="molecule type" value="Genomic_DNA"/>
</dbReference>
<name>A0A2M6YPP5_9BACT</name>
<dbReference type="AlphaFoldDB" id="A0A2M6YPP5"/>
<organism evidence="8 9">
    <name type="scientific">Candidatus Shapirobacteria bacterium CG07_land_8_20_14_0_80_39_12</name>
    <dbReference type="NCBI Taxonomy" id="1974480"/>
    <lineage>
        <taxon>Bacteria</taxon>
        <taxon>Candidatus Shapironibacteriota</taxon>
    </lineage>
</organism>
<dbReference type="PANTHER" id="PTHR43330">
    <property type="entry name" value="METHIONINE AMINOPEPTIDASE"/>
    <property type="match status" value="1"/>
</dbReference>
<keyword evidence="4 6" id="KW-0479">Metal-binding</keyword>
<dbReference type="Pfam" id="PF00557">
    <property type="entry name" value="Peptidase_M24"/>
    <property type="match status" value="1"/>
</dbReference>
<sequence>MIPIEIKTKQEIEIMKEGGQRLAEVMKETLVLVKPGLALFQINQKIEELILKKGGKPSFKMVPGYHWASCLNVNQGVVHGIPGDYRLKENDFLSLDIGLFFKGFHTDMSWTIKVSKGKSKGQVDEFLKVGERALKKAIEAARVGHHVGHLSQAMEKEIRKAGFSPIEVFTGHGVGRKLHEAPPIPCLLWGSIKSTPRLEAGMTLAVEVIYAQGSPEVVLAADNWTIKTADNQLAGLFEETIAIQAGKPLILTACH</sequence>
<reference evidence="9" key="1">
    <citation type="submission" date="2017-09" db="EMBL/GenBank/DDBJ databases">
        <title>Depth-based differentiation of microbial function through sediment-hosted aquifers and enrichment of novel symbionts in the deep terrestrial subsurface.</title>
        <authorList>
            <person name="Probst A.J."/>
            <person name="Ladd B."/>
            <person name="Jarett J.K."/>
            <person name="Geller-Mcgrath D.E."/>
            <person name="Sieber C.M.K."/>
            <person name="Emerson J.B."/>
            <person name="Anantharaman K."/>
            <person name="Thomas B.C."/>
            <person name="Malmstrom R."/>
            <person name="Stieglmeier M."/>
            <person name="Klingl A."/>
            <person name="Woyke T."/>
            <person name="Ryan C.M."/>
            <person name="Banfield J.F."/>
        </authorList>
    </citation>
    <scope>NUCLEOTIDE SEQUENCE [LARGE SCALE GENOMIC DNA]</scope>
</reference>
<dbReference type="Gene3D" id="3.90.230.10">
    <property type="entry name" value="Creatinase/methionine aminopeptidase superfamily"/>
    <property type="match status" value="1"/>
</dbReference>
<accession>A0A2M6YPP5</accession>
<evidence type="ECO:0000256" key="6">
    <source>
        <dbReference type="RuleBase" id="RU003653"/>
    </source>
</evidence>
<comment type="function">
    <text evidence="1">Removes the N-terminal methionine from nascent proteins. The N-terminal methionine is often cleaved when the second residue in the primary sequence is small and uncharged (Met-Ala-, Cys, Gly, Pro, Ser, Thr, or Val). Requires deformylation of the N(alpha)-formylated initiator methionine before it can be hydrolyzed.</text>
</comment>
<evidence type="ECO:0000259" key="7">
    <source>
        <dbReference type="Pfam" id="PF00557"/>
    </source>
</evidence>
<dbReference type="InterPro" id="IPR000994">
    <property type="entry name" value="Pept_M24"/>
</dbReference>
<dbReference type="InterPro" id="IPR001714">
    <property type="entry name" value="Pept_M24_MAP"/>
</dbReference>
<dbReference type="InterPro" id="IPR036005">
    <property type="entry name" value="Creatinase/aminopeptidase-like"/>
</dbReference>
<dbReference type="SUPFAM" id="SSF55920">
    <property type="entry name" value="Creatinase/aminopeptidase"/>
    <property type="match status" value="1"/>
</dbReference>
<dbReference type="GO" id="GO:0005829">
    <property type="term" value="C:cytosol"/>
    <property type="evidence" value="ECO:0007669"/>
    <property type="project" value="TreeGrafter"/>
</dbReference>
<evidence type="ECO:0000256" key="1">
    <source>
        <dbReference type="ARBA" id="ARBA00002521"/>
    </source>
</evidence>
<evidence type="ECO:0000256" key="2">
    <source>
        <dbReference type="ARBA" id="ARBA00022438"/>
    </source>
</evidence>
<dbReference type="GO" id="GO:0046872">
    <property type="term" value="F:metal ion binding"/>
    <property type="evidence" value="ECO:0007669"/>
    <property type="project" value="UniProtKB-KW"/>
</dbReference>
<keyword evidence="2 6" id="KW-0031">Aminopeptidase</keyword>
<feature type="domain" description="Peptidase M24" evidence="7">
    <location>
        <begin position="13"/>
        <end position="211"/>
    </location>
</feature>